<dbReference type="AlphaFoldDB" id="A0A382PJG4"/>
<name>A0A382PJG4_9ZZZZ</name>
<proteinExistence type="predicted"/>
<accession>A0A382PJG4</accession>
<sequence length="204" mass="23276">KHAPLIITKATNFRTECDKLEIVYGDVNYKPSGSPKYTYERFKITYECKPSTIPNKSATPMVSGGFPPIQAFAIFKSKVKWNESSNDWWKPANDKDSRTFENELIVDYVQDLIFNAIDEEGLLINPPPTPSNAKKDYLYKIKTVDIALNVRSTKEFFRNKKKRDFFALGDKARDGSGANTKVKNDKFLRETIVVSAHVRNLGLQ</sequence>
<protein>
    <submittedName>
        <fullName evidence="1">Uncharacterized protein</fullName>
    </submittedName>
</protein>
<organism evidence="1">
    <name type="scientific">marine metagenome</name>
    <dbReference type="NCBI Taxonomy" id="408172"/>
    <lineage>
        <taxon>unclassified sequences</taxon>
        <taxon>metagenomes</taxon>
        <taxon>ecological metagenomes</taxon>
    </lineage>
</organism>
<feature type="non-terminal residue" evidence="1">
    <location>
        <position position="1"/>
    </location>
</feature>
<gene>
    <name evidence="1" type="ORF">METZ01_LOCUS324966</name>
</gene>
<evidence type="ECO:0000313" key="1">
    <source>
        <dbReference type="EMBL" id="SVC72112.1"/>
    </source>
</evidence>
<reference evidence="1" key="1">
    <citation type="submission" date="2018-05" db="EMBL/GenBank/DDBJ databases">
        <authorList>
            <person name="Lanie J.A."/>
            <person name="Ng W.-L."/>
            <person name="Kazmierczak K.M."/>
            <person name="Andrzejewski T.M."/>
            <person name="Davidsen T.M."/>
            <person name="Wayne K.J."/>
            <person name="Tettelin H."/>
            <person name="Glass J.I."/>
            <person name="Rusch D."/>
            <person name="Podicherti R."/>
            <person name="Tsui H.-C.T."/>
            <person name="Winkler M.E."/>
        </authorList>
    </citation>
    <scope>NUCLEOTIDE SEQUENCE</scope>
</reference>
<dbReference type="EMBL" id="UINC01107036">
    <property type="protein sequence ID" value="SVC72112.1"/>
    <property type="molecule type" value="Genomic_DNA"/>
</dbReference>